<comment type="subcellular location">
    <subcellularLocation>
        <location evidence="2">Secreted</location>
    </subcellularLocation>
</comment>
<keyword evidence="8" id="KW-0186">Copper</keyword>
<reference evidence="18" key="1">
    <citation type="journal article" date="2021" name="Nat. Commun.">
        <title>Genetic determinants of endophytism in the Arabidopsis root mycobiome.</title>
        <authorList>
            <person name="Mesny F."/>
            <person name="Miyauchi S."/>
            <person name="Thiergart T."/>
            <person name="Pickel B."/>
            <person name="Atanasova L."/>
            <person name="Karlsson M."/>
            <person name="Huettel B."/>
            <person name="Barry K.W."/>
            <person name="Haridas S."/>
            <person name="Chen C."/>
            <person name="Bauer D."/>
            <person name="Andreopoulos W."/>
            <person name="Pangilinan J."/>
            <person name="LaButti K."/>
            <person name="Riley R."/>
            <person name="Lipzen A."/>
            <person name="Clum A."/>
            <person name="Drula E."/>
            <person name="Henrissat B."/>
            <person name="Kohler A."/>
            <person name="Grigoriev I.V."/>
            <person name="Martin F.M."/>
            <person name="Hacquard S."/>
        </authorList>
    </citation>
    <scope>NUCLEOTIDE SEQUENCE</scope>
    <source>
        <strain evidence="18">MPI-CAGE-AT-0016</strain>
    </source>
</reference>
<evidence type="ECO:0000313" key="18">
    <source>
        <dbReference type="EMBL" id="KAH7363353.1"/>
    </source>
</evidence>
<evidence type="ECO:0000256" key="6">
    <source>
        <dbReference type="ARBA" id="ARBA00023001"/>
    </source>
</evidence>
<dbReference type="GO" id="GO:0030245">
    <property type="term" value="P:cellulose catabolic process"/>
    <property type="evidence" value="ECO:0007669"/>
    <property type="project" value="UniProtKB-KW"/>
</dbReference>
<evidence type="ECO:0000313" key="19">
    <source>
        <dbReference type="Proteomes" id="UP000813385"/>
    </source>
</evidence>
<keyword evidence="19" id="KW-1185">Reference proteome</keyword>
<dbReference type="GO" id="GO:0046872">
    <property type="term" value="F:metal ion binding"/>
    <property type="evidence" value="ECO:0007669"/>
    <property type="project" value="UniProtKB-KW"/>
</dbReference>
<keyword evidence="7" id="KW-0560">Oxidoreductase</keyword>
<comment type="similarity">
    <text evidence="13">Belongs to the polysaccharide monooxygenase AA9 family.</text>
</comment>
<keyword evidence="11" id="KW-0119">Carbohydrate metabolism</keyword>
<evidence type="ECO:0000256" key="14">
    <source>
        <dbReference type="ARBA" id="ARBA00045077"/>
    </source>
</evidence>
<keyword evidence="6" id="KW-0136">Cellulose degradation</keyword>
<evidence type="ECO:0000256" key="1">
    <source>
        <dbReference type="ARBA" id="ARBA00001973"/>
    </source>
</evidence>
<keyword evidence="9" id="KW-0503">Monooxygenase</keyword>
<dbReference type="EC" id="1.14.99.56" evidence="15"/>
<evidence type="ECO:0000256" key="4">
    <source>
        <dbReference type="ARBA" id="ARBA00022723"/>
    </source>
</evidence>
<keyword evidence="12" id="KW-0624">Polysaccharide degradation</keyword>
<dbReference type="GO" id="GO:0005576">
    <property type="term" value="C:extracellular region"/>
    <property type="evidence" value="ECO:0007669"/>
    <property type="project" value="UniProtKB-SubCell"/>
</dbReference>
<feature type="domain" description="Auxiliary Activity family 9 catalytic" evidence="17">
    <location>
        <begin position="19"/>
        <end position="223"/>
    </location>
</feature>
<dbReference type="InterPro" id="IPR005103">
    <property type="entry name" value="AA9_LPMO"/>
</dbReference>
<dbReference type="GO" id="GO:0004497">
    <property type="term" value="F:monooxygenase activity"/>
    <property type="evidence" value="ECO:0007669"/>
    <property type="project" value="UniProtKB-KW"/>
</dbReference>
<sequence>MKIASAVLALGGLQGAVAHYTFPGISSGGTSCQNWGCVRQTTNFQTNGPITDVSSPQMSCYELNPGRGPTGVLSVSAGSTVTFSSAPNIFHPGPAIAYLAKVPSGQSVSTWSPSGAVWFKVWQEAATVTSGGISWSSNNAGSVSFPLPRCLENGDYLVRFEHIALHSATNAGGAQLYLSCGQIRVTGGTGGYRTAGLLSFPGSYNANDPGLKVNIYWPVPTNYQPPGGGVGSC</sequence>
<comment type="caution">
    <text evidence="18">The sequence shown here is derived from an EMBL/GenBank/DDBJ whole genome shotgun (WGS) entry which is preliminary data.</text>
</comment>
<keyword evidence="5 16" id="KW-0732">Signal</keyword>
<dbReference type="Pfam" id="PF03443">
    <property type="entry name" value="AA9"/>
    <property type="match status" value="1"/>
</dbReference>
<evidence type="ECO:0000256" key="2">
    <source>
        <dbReference type="ARBA" id="ARBA00004613"/>
    </source>
</evidence>
<evidence type="ECO:0000256" key="8">
    <source>
        <dbReference type="ARBA" id="ARBA00023008"/>
    </source>
</evidence>
<evidence type="ECO:0000256" key="3">
    <source>
        <dbReference type="ARBA" id="ARBA00022525"/>
    </source>
</evidence>
<evidence type="ECO:0000259" key="17">
    <source>
        <dbReference type="Pfam" id="PF03443"/>
    </source>
</evidence>
<keyword evidence="4" id="KW-0479">Metal-binding</keyword>
<feature type="chain" id="PRO_5035433865" description="lytic cellulose monooxygenase (C4-dehydrogenating)" evidence="16">
    <location>
        <begin position="19"/>
        <end position="233"/>
    </location>
</feature>
<keyword evidence="3" id="KW-0964">Secreted</keyword>
<dbReference type="EMBL" id="JAGPXD010000003">
    <property type="protein sequence ID" value="KAH7363353.1"/>
    <property type="molecule type" value="Genomic_DNA"/>
</dbReference>
<dbReference type="PROSITE" id="PS51257">
    <property type="entry name" value="PROKAR_LIPOPROTEIN"/>
    <property type="match status" value="1"/>
</dbReference>
<organism evidence="18 19">
    <name type="scientific">Plectosphaerella cucumerina</name>
    <dbReference type="NCBI Taxonomy" id="40658"/>
    <lineage>
        <taxon>Eukaryota</taxon>
        <taxon>Fungi</taxon>
        <taxon>Dikarya</taxon>
        <taxon>Ascomycota</taxon>
        <taxon>Pezizomycotina</taxon>
        <taxon>Sordariomycetes</taxon>
        <taxon>Hypocreomycetidae</taxon>
        <taxon>Glomerellales</taxon>
        <taxon>Plectosphaerellaceae</taxon>
        <taxon>Plectosphaerella</taxon>
    </lineage>
</organism>
<proteinExistence type="inferred from homology"/>
<feature type="signal peptide" evidence="16">
    <location>
        <begin position="1"/>
        <end position="18"/>
    </location>
</feature>
<dbReference type="OrthoDB" id="5271017at2759"/>
<protein>
    <recommendedName>
        <fullName evidence="15">lytic cellulose monooxygenase (C4-dehydrogenating)</fullName>
        <ecNumber evidence="15">1.14.99.56</ecNumber>
    </recommendedName>
</protein>
<comment type="cofactor">
    <cofactor evidence="1">
        <name>Cu(2+)</name>
        <dbReference type="ChEBI" id="CHEBI:29036"/>
    </cofactor>
</comment>
<keyword evidence="10" id="KW-1015">Disulfide bond</keyword>
<dbReference type="GO" id="GO:0016787">
    <property type="term" value="F:hydrolase activity"/>
    <property type="evidence" value="ECO:0007669"/>
    <property type="project" value="UniProtKB-KW"/>
</dbReference>
<dbReference type="Gene3D" id="2.70.50.70">
    <property type="match status" value="1"/>
</dbReference>
<comment type="catalytic activity">
    <reaction evidence="14">
        <text>[(1-&gt;4)-beta-D-glucosyl]n+m + reduced acceptor + O2 = 4-dehydro-beta-D-glucosyl-[(1-&gt;4)-beta-D-glucosyl]n-1 + [(1-&gt;4)-beta-D-glucosyl]m + acceptor + H2O.</text>
        <dbReference type="EC" id="1.14.99.56"/>
    </reaction>
</comment>
<evidence type="ECO:0000256" key="9">
    <source>
        <dbReference type="ARBA" id="ARBA00023033"/>
    </source>
</evidence>
<gene>
    <name evidence="18" type="ORF">B0T11DRAFT_353546</name>
</gene>
<dbReference type="CDD" id="cd21175">
    <property type="entry name" value="LPMO_AA9"/>
    <property type="match status" value="1"/>
</dbReference>
<evidence type="ECO:0000256" key="5">
    <source>
        <dbReference type="ARBA" id="ARBA00022729"/>
    </source>
</evidence>
<dbReference type="AlphaFoldDB" id="A0A8K0TN08"/>
<evidence type="ECO:0000256" key="11">
    <source>
        <dbReference type="ARBA" id="ARBA00023277"/>
    </source>
</evidence>
<dbReference type="InterPro" id="IPR049892">
    <property type="entry name" value="AA9"/>
</dbReference>
<evidence type="ECO:0000256" key="12">
    <source>
        <dbReference type="ARBA" id="ARBA00023326"/>
    </source>
</evidence>
<dbReference type="Proteomes" id="UP000813385">
    <property type="component" value="Unassembled WGS sequence"/>
</dbReference>
<name>A0A8K0TN08_9PEZI</name>
<accession>A0A8K0TN08</accession>
<evidence type="ECO:0000256" key="16">
    <source>
        <dbReference type="SAM" id="SignalP"/>
    </source>
</evidence>
<evidence type="ECO:0000256" key="13">
    <source>
        <dbReference type="ARBA" id="ARBA00044502"/>
    </source>
</evidence>
<evidence type="ECO:0000256" key="7">
    <source>
        <dbReference type="ARBA" id="ARBA00023002"/>
    </source>
</evidence>
<dbReference type="PANTHER" id="PTHR33353:SF10">
    <property type="entry name" value="ENDO-BETA-1,4-GLUCANASE D"/>
    <property type="match status" value="1"/>
</dbReference>
<evidence type="ECO:0000256" key="15">
    <source>
        <dbReference type="ARBA" id="ARBA00047174"/>
    </source>
</evidence>
<keyword evidence="18" id="KW-0378">Hydrolase</keyword>
<dbReference type="PANTHER" id="PTHR33353">
    <property type="entry name" value="PUTATIVE (AFU_ORTHOLOGUE AFUA_1G12560)-RELATED"/>
    <property type="match status" value="1"/>
</dbReference>
<evidence type="ECO:0000256" key="10">
    <source>
        <dbReference type="ARBA" id="ARBA00023157"/>
    </source>
</evidence>